<reference evidence="2 3" key="1">
    <citation type="journal article" date="2014" name="J. Microbiol.">
        <title>Diaminobutyricibacter tongyongensis gen. nov., sp. nov. and Homoserinibacter gongjuensis gen. nov., sp. nov. belong to the family Microbacteriaceae.</title>
        <authorList>
            <person name="Kim S.J."/>
            <person name="Ahn J.H."/>
            <person name="Weon H.Y."/>
            <person name="Hamada M."/>
            <person name="Suzuki K."/>
            <person name="Kwon S.W."/>
        </authorList>
    </citation>
    <scope>NUCLEOTIDE SEQUENCE [LARGE SCALE GENOMIC DNA]</scope>
    <source>
        <strain evidence="2 3">NBRC 108724</strain>
    </source>
</reference>
<dbReference type="AlphaFoldDB" id="A0A6L9XU67"/>
<keyword evidence="3" id="KW-1185">Reference proteome</keyword>
<dbReference type="Pfam" id="PF22513">
    <property type="entry name" value="FitA-like_RHH"/>
    <property type="match status" value="1"/>
</dbReference>
<evidence type="ECO:0000313" key="2">
    <source>
        <dbReference type="EMBL" id="NEN04624.1"/>
    </source>
</evidence>
<proteinExistence type="predicted"/>
<dbReference type="InterPro" id="IPR010985">
    <property type="entry name" value="Ribbon_hlx_hlx"/>
</dbReference>
<sequence length="90" mass="10392">MGVTVQVRDLDPDVDERLKAAAVAKGISYSEYLRRELTRIAEGLRIDDRWAALQARNRVRRAAAPQQPFEPTDIDSDTIVAWIREDRDRR</sequence>
<dbReference type="Proteomes" id="UP000474967">
    <property type="component" value="Unassembled WGS sequence"/>
</dbReference>
<gene>
    <name evidence="2" type="ORF">G3T36_01940</name>
</gene>
<comment type="caution">
    <text evidence="2">The sequence shown here is derived from an EMBL/GenBank/DDBJ whole genome shotgun (WGS) entry which is preliminary data.</text>
</comment>
<evidence type="ECO:0000259" key="1">
    <source>
        <dbReference type="Pfam" id="PF22513"/>
    </source>
</evidence>
<feature type="domain" description="Antitoxin FitA-like ribbon-helix-helix" evidence="1">
    <location>
        <begin position="4"/>
        <end position="39"/>
    </location>
</feature>
<dbReference type="GO" id="GO:0006355">
    <property type="term" value="P:regulation of DNA-templated transcription"/>
    <property type="evidence" value="ECO:0007669"/>
    <property type="project" value="InterPro"/>
</dbReference>
<dbReference type="InterPro" id="IPR053853">
    <property type="entry name" value="FitA-like_RHH"/>
</dbReference>
<evidence type="ECO:0000313" key="3">
    <source>
        <dbReference type="Proteomes" id="UP000474967"/>
    </source>
</evidence>
<name>A0A6L9XU67_9MICO</name>
<dbReference type="SUPFAM" id="SSF47598">
    <property type="entry name" value="Ribbon-helix-helix"/>
    <property type="match status" value="1"/>
</dbReference>
<organism evidence="2 3">
    <name type="scientific">Leifsonia tongyongensis</name>
    <dbReference type="NCBI Taxonomy" id="1268043"/>
    <lineage>
        <taxon>Bacteria</taxon>
        <taxon>Bacillati</taxon>
        <taxon>Actinomycetota</taxon>
        <taxon>Actinomycetes</taxon>
        <taxon>Micrococcales</taxon>
        <taxon>Microbacteriaceae</taxon>
        <taxon>Leifsonia</taxon>
    </lineage>
</organism>
<accession>A0A6L9XU67</accession>
<dbReference type="EMBL" id="JAAGWY010000001">
    <property type="protein sequence ID" value="NEN04624.1"/>
    <property type="molecule type" value="Genomic_DNA"/>
</dbReference>
<protein>
    <recommendedName>
        <fullName evidence="1">Antitoxin FitA-like ribbon-helix-helix domain-containing protein</fullName>
    </recommendedName>
</protein>